<feature type="chain" id="PRO_5015485999" description="Secreted protein" evidence="1">
    <location>
        <begin position="16"/>
        <end position="217"/>
    </location>
</feature>
<sequence>MVVVIFFSCVFLCQCSTCRQDCAYTFGRSFVTDSGRSDAGPRRKEEILCLARRRRRRRARKQNLLDPRVLGCVVQEQVSPQHSSHPRVFVSGLQWFYAAGGVLCWVFKTFMRSETFDDFEWIHHFSSWSSRFSTRFLGLVLSGLSCAEDMLVGETGLVVRAVYDISVHHAQHSTTPAKPFRSRCYASFVWNGRACFFLGCDPTYQPASPPARHQTPT</sequence>
<accession>A0A2T2ZVA0</accession>
<gene>
    <name evidence="2" type="ORF">BD289DRAFT_142877</name>
</gene>
<evidence type="ECO:0000313" key="3">
    <source>
        <dbReference type="Proteomes" id="UP000241462"/>
    </source>
</evidence>
<keyword evidence="1" id="KW-0732">Signal</keyword>
<evidence type="ECO:0000256" key="1">
    <source>
        <dbReference type="SAM" id="SignalP"/>
    </source>
</evidence>
<dbReference type="Proteomes" id="UP000241462">
    <property type="component" value="Unassembled WGS sequence"/>
</dbReference>
<protein>
    <recommendedName>
        <fullName evidence="4">Secreted protein</fullName>
    </recommendedName>
</protein>
<dbReference type="EMBL" id="KZ678647">
    <property type="protein sequence ID" value="PSR77662.1"/>
    <property type="molecule type" value="Genomic_DNA"/>
</dbReference>
<evidence type="ECO:0000313" key="2">
    <source>
        <dbReference type="EMBL" id="PSR77662.1"/>
    </source>
</evidence>
<feature type="signal peptide" evidence="1">
    <location>
        <begin position="1"/>
        <end position="15"/>
    </location>
</feature>
<dbReference type="AlphaFoldDB" id="A0A2T2ZVA0"/>
<proteinExistence type="predicted"/>
<name>A0A2T2ZVA0_9PEZI</name>
<organism evidence="2 3">
    <name type="scientific">Coniella lustricola</name>
    <dbReference type="NCBI Taxonomy" id="2025994"/>
    <lineage>
        <taxon>Eukaryota</taxon>
        <taxon>Fungi</taxon>
        <taxon>Dikarya</taxon>
        <taxon>Ascomycota</taxon>
        <taxon>Pezizomycotina</taxon>
        <taxon>Sordariomycetes</taxon>
        <taxon>Sordariomycetidae</taxon>
        <taxon>Diaporthales</taxon>
        <taxon>Schizoparmaceae</taxon>
        <taxon>Coniella</taxon>
    </lineage>
</organism>
<dbReference type="InParanoid" id="A0A2T2ZVA0"/>
<keyword evidence="3" id="KW-1185">Reference proteome</keyword>
<reference evidence="2 3" key="1">
    <citation type="journal article" date="2018" name="Mycol. Prog.">
        <title>Coniella lustricola, a new species from submerged detritus.</title>
        <authorList>
            <person name="Raudabaugh D.B."/>
            <person name="Iturriaga T."/>
            <person name="Carver A."/>
            <person name="Mondo S."/>
            <person name="Pangilinan J."/>
            <person name="Lipzen A."/>
            <person name="He G."/>
            <person name="Amirebrahimi M."/>
            <person name="Grigoriev I.V."/>
            <person name="Miller A.N."/>
        </authorList>
    </citation>
    <scope>NUCLEOTIDE SEQUENCE [LARGE SCALE GENOMIC DNA]</scope>
    <source>
        <strain evidence="2 3">B22-T-1</strain>
    </source>
</reference>
<evidence type="ECO:0008006" key="4">
    <source>
        <dbReference type="Google" id="ProtNLM"/>
    </source>
</evidence>